<dbReference type="EMBL" id="JAUESC010000003">
    <property type="protein sequence ID" value="KAK0599554.1"/>
    <property type="molecule type" value="Genomic_DNA"/>
</dbReference>
<dbReference type="PROSITE" id="PS52045">
    <property type="entry name" value="NEPROSIN_PEP_CD"/>
    <property type="match status" value="1"/>
</dbReference>
<dbReference type="PANTHER" id="PTHR31589:SF233">
    <property type="entry name" value="PROTEIN, PUTATIVE (DUF239)-RELATED"/>
    <property type="match status" value="1"/>
</dbReference>
<accession>A0AA39SWM1</accession>
<dbReference type="AlphaFoldDB" id="A0AA39SWM1"/>
<dbReference type="PANTHER" id="PTHR31589">
    <property type="entry name" value="PROTEIN, PUTATIVE (DUF239)-RELATED-RELATED"/>
    <property type="match status" value="1"/>
</dbReference>
<evidence type="ECO:0000313" key="3">
    <source>
        <dbReference type="Proteomes" id="UP001168877"/>
    </source>
</evidence>
<evidence type="ECO:0000313" key="2">
    <source>
        <dbReference type="EMBL" id="KAK0599554.1"/>
    </source>
</evidence>
<gene>
    <name evidence="2" type="ORF">LWI29_006296</name>
</gene>
<reference evidence="2" key="2">
    <citation type="submission" date="2023-06" db="EMBL/GenBank/DDBJ databases">
        <authorList>
            <person name="Swenson N.G."/>
            <person name="Wegrzyn J.L."/>
            <person name="Mcevoy S.L."/>
        </authorList>
    </citation>
    <scope>NUCLEOTIDE SEQUENCE</scope>
    <source>
        <strain evidence="2">NS2018</strain>
        <tissue evidence="2">Leaf</tissue>
    </source>
</reference>
<feature type="domain" description="Neprosin PEP catalytic" evidence="1">
    <location>
        <begin position="1"/>
        <end position="190"/>
    </location>
</feature>
<name>A0AA39SWM1_ACESA</name>
<reference evidence="2" key="1">
    <citation type="journal article" date="2022" name="Plant J.">
        <title>Strategies of tolerance reflected in two North American maple genomes.</title>
        <authorList>
            <person name="McEvoy S.L."/>
            <person name="Sezen U.U."/>
            <person name="Trouern-Trend A."/>
            <person name="McMahon S.M."/>
            <person name="Schaberg P.G."/>
            <person name="Yang J."/>
            <person name="Wegrzyn J.L."/>
            <person name="Swenson N.G."/>
        </authorList>
    </citation>
    <scope>NUCLEOTIDE SEQUENCE</scope>
    <source>
        <strain evidence="2">NS2018</strain>
    </source>
</reference>
<organism evidence="2 3">
    <name type="scientific">Acer saccharum</name>
    <name type="common">Sugar maple</name>
    <dbReference type="NCBI Taxonomy" id="4024"/>
    <lineage>
        <taxon>Eukaryota</taxon>
        <taxon>Viridiplantae</taxon>
        <taxon>Streptophyta</taxon>
        <taxon>Embryophyta</taxon>
        <taxon>Tracheophyta</taxon>
        <taxon>Spermatophyta</taxon>
        <taxon>Magnoliopsida</taxon>
        <taxon>eudicotyledons</taxon>
        <taxon>Gunneridae</taxon>
        <taxon>Pentapetalae</taxon>
        <taxon>rosids</taxon>
        <taxon>malvids</taxon>
        <taxon>Sapindales</taxon>
        <taxon>Sapindaceae</taxon>
        <taxon>Hippocastanoideae</taxon>
        <taxon>Acereae</taxon>
        <taxon>Acer</taxon>
    </lineage>
</organism>
<dbReference type="Pfam" id="PF03080">
    <property type="entry name" value="Neprosin"/>
    <property type="match status" value="1"/>
</dbReference>
<sequence length="191" mass="21100">MDPSFLPSVKTNRELLFSSKIPSEGCPMGMVPIQRTQVDNLTDLNSISRLHLGNIQPLTNSAPGRHDKESGNWWLVFDNGIKVGYWPKELFTHMKEGATYIQYGGWTYNSPDGVSPPMGNGHFPDKNFKSSSFVSQMQIVDTFDRLADIDGYFVGNIVDNTNCYNKVFWGNQGSVMGQCMTFGGPGGKCGA</sequence>
<dbReference type="InterPro" id="IPR053168">
    <property type="entry name" value="Glutamic_endopeptidase"/>
</dbReference>
<proteinExistence type="predicted"/>
<evidence type="ECO:0000259" key="1">
    <source>
        <dbReference type="PROSITE" id="PS52045"/>
    </source>
</evidence>
<dbReference type="InterPro" id="IPR004314">
    <property type="entry name" value="Neprosin"/>
</dbReference>
<dbReference type="Proteomes" id="UP001168877">
    <property type="component" value="Unassembled WGS sequence"/>
</dbReference>
<protein>
    <recommendedName>
        <fullName evidence="1">Neprosin PEP catalytic domain-containing protein</fullName>
    </recommendedName>
</protein>
<comment type="caution">
    <text evidence="2">The sequence shown here is derived from an EMBL/GenBank/DDBJ whole genome shotgun (WGS) entry which is preliminary data.</text>
</comment>
<keyword evidence="3" id="KW-1185">Reference proteome</keyword>